<dbReference type="PANTHER" id="PTHR43708">
    <property type="entry name" value="CONSERVED EXPRESSED OXIDOREDUCTASE (EUROFUNG)"/>
    <property type="match status" value="1"/>
</dbReference>
<evidence type="ECO:0000256" key="2">
    <source>
        <dbReference type="ARBA" id="ARBA00023002"/>
    </source>
</evidence>
<dbReference type="STRING" id="149040.A0A194WUT7"/>
<reference evidence="5 6" key="1">
    <citation type="submission" date="2015-10" db="EMBL/GenBank/DDBJ databases">
        <title>Full genome of DAOMC 229536 Phialocephala scopiformis, a fungal endophyte of spruce producing the potent anti-insectan compound rugulosin.</title>
        <authorList>
            <consortium name="DOE Joint Genome Institute"/>
            <person name="Walker A.K."/>
            <person name="Frasz S.L."/>
            <person name="Seifert K.A."/>
            <person name="Miller J.D."/>
            <person name="Mondo S.J."/>
            <person name="Labutti K."/>
            <person name="Lipzen A."/>
            <person name="Dockter R."/>
            <person name="Kennedy M."/>
            <person name="Grigoriev I.V."/>
            <person name="Spatafora J.W."/>
        </authorList>
    </citation>
    <scope>NUCLEOTIDE SEQUENCE [LARGE SCALE GENOMIC DNA]</scope>
    <source>
        <strain evidence="5 6">CBS 120377</strain>
    </source>
</reference>
<keyword evidence="6" id="KW-1185">Reference proteome</keyword>
<dbReference type="Pfam" id="PF22725">
    <property type="entry name" value="GFO_IDH_MocA_C3"/>
    <property type="match status" value="1"/>
</dbReference>
<dbReference type="Proteomes" id="UP000070700">
    <property type="component" value="Unassembled WGS sequence"/>
</dbReference>
<feature type="domain" description="Gfo/Idh/MocA-like oxidoreductase N-terminal" evidence="3">
    <location>
        <begin position="4"/>
        <end position="130"/>
    </location>
</feature>
<dbReference type="Pfam" id="PF01408">
    <property type="entry name" value="GFO_IDH_MocA"/>
    <property type="match status" value="1"/>
</dbReference>
<dbReference type="GO" id="GO:0016491">
    <property type="term" value="F:oxidoreductase activity"/>
    <property type="evidence" value="ECO:0007669"/>
    <property type="project" value="UniProtKB-KW"/>
</dbReference>
<sequence length="375" mass="41740">MAPLNVGLMGYGFSTKSFHLPFILPNPDLRVYAFLQRAPAPSNASEVEKGKHCTVDFPDAKHYQTSDEFFADPNIDLVIVCTHHDTHAEFAERVLSAGKHVVVEKPFTVSTVEADRVIAAAKNSGKILTVFQNRRYDSDFITLHHLVSNSPFGKITECEIHYDVDFPSWISGWTSPSYSPGQGMLFGLGSHTIDQALVLFGPPKSVTAFYRSLRGVESETDDTFTIILQYGGEQKNLLVTIKTSVVSSMQYPLKFFIRGYEGSFVKFGDDKQESQIAKGMTTASEGFGIEDEATYGLLTTKERFCDTQDFDQVSGKWVGEFPSLKGDYEGFYNDLVNAIRGESEVIVKPEVSRDGIRIIELARESADLGRTMPFE</sequence>
<protein>
    <submittedName>
        <fullName evidence="5">NAD(P)-binding protein</fullName>
    </submittedName>
</protein>
<dbReference type="InParanoid" id="A0A194WUT7"/>
<dbReference type="RefSeq" id="XP_018065732.1">
    <property type="nucleotide sequence ID" value="XM_018212333.1"/>
</dbReference>
<evidence type="ECO:0000259" key="3">
    <source>
        <dbReference type="Pfam" id="PF01408"/>
    </source>
</evidence>
<dbReference type="GO" id="GO:0000166">
    <property type="term" value="F:nucleotide binding"/>
    <property type="evidence" value="ECO:0007669"/>
    <property type="project" value="InterPro"/>
</dbReference>
<dbReference type="InterPro" id="IPR000683">
    <property type="entry name" value="Gfo/Idh/MocA-like_OxRdtase_N"/>
</dbReference>
<dbReference type="InterPro" id="IPR036291">
    <property type="entry name" value="NAD(P)-bd_dom_sf"/>
</dbReference>
<dbReference type="AlphaFoldDB" id="A0A194WUT7"/>
<dbReference type="Gene3D" id="3.40.50.720">
    <property type="entry name" value="NAD(P)-binding Rossmann-like Domain"/>
    <property type="match status" value="1"/>
</dbReference>
<evidence type="ECO:0000313" key="5">
    <source>
        <dbReference type="EMBL" id="KUJ11377.1"/>
    </source>
</evidence>
<evidence type="ECO:0000256" key="1">
    <source>
        <dbReference type="ARBA" id="ARBA00010928"/>
    </source>
</evidence>
<gene>
    <name evidence="5" type="ORF">LY89DRAFT_655196</name>
</gene>
<evidence type="ECO:0000313" key="6">
    <source>
        <dbReference type="Proteomes" id="UP000070700"/>
    </source>
</evidence>
<dbReference type="InterPro" id="IPR055170">
    <property type="entry name" value="GFO_IDH_MocA-like_dom"/>
</dbReference>
<dbReference type="Gene3D" id="3.30.360.10">
    <property type="entry name" value="Dihydrodipicolinate Reductase, domain 2"/>
    <property type="match status" value="1"/>
</dbReference>
<dbReference type="PANTHER" id="PTHR43708:SF5">
    <property type="entry name" value="CONSERVED EXPRESSED OXIDOREDUCTASE (EUROFUNG)-RELATED"/>
    <property type="match status" value="1"/>
</dbReference>
<organism evidence="5 6">
    <name type="scientific">Mollisia scopiformis</name>
    <name type="common">Conifer needle endophyte fungus</name>
    <name type="synonym">Phialocephala scopiformis</name>
    <dbReference type="NCBI Taxonomy" id="149040"/>
    <lineage>
        <taxon>Eukaryota</taxon>
        <taxon>Fungi</taxon>
        <taxon>Dikarya</taxon>
        <taxon>Ascomycota</taxon>
        <taxon>Pezizomycotina</taxon>
        <taxon>Leotiomycetes</taxon>
        <taxon>Helotiales</taxon>
        <taxon>Mollisiaceae</taxon>
        <taxon>Mollisia</taxon>
    </lineage>
</organism>
<dbReference type="SUPFAM" id="SSF51735">
    <property type="entry name" value="NAD(P)-binding Rossmann-fold domains"/>
    <property type="match status" value="1"/>
</dbReference>
<feature type="domain" description="GFO/IDH/MocA-like oxidoreductase" evidence="4">
    <location>
        <begin position="141"/>
        <end position="264"/>
    </location>
</feature>
<dbReference type="InterPro" id="IPR051317">
    <property type="entry name" value="Gfo/Idh/MocA_oxidoreduct"/>
</dbReference>
<dbReference type="GeneID" id="28822059"/>
<accession>A0A194WUT7</accession>
<evidence type="ECO:0000259" key="4">
    <source>
        <dbReference type="Pfam" id="PF22725"/>
    </source>
</evidence>
<name>A0A194WUT7_MOLSC</name>
<keyword evidence="2" id="KW-0560">Oxidoreductase</keyword>
<dbReference type="KEGG" id="psco:LY89DRAFT_655196"/>
<dbReference type="OrthoDB" id="6417021at2759"/>
<comment type="similarity">
    <text evidence="1">Belongs to the Gfo/Idh/MocA family.</text>
</comment>
<proteinExistence type="inferred from homology"/>
<dbReference type="EMBL" id="KQ947427">
    <property type="protein sequence ID" value="KUJ11377.1"/>
    <property type="molecule type" value="Genomic_DNA"/>
</dbReference>